<dbReference type="SUPFAM" id="SSF46785">
    <property type="entry name" value="Winged helix' DNA-binding domain"/>
    <property type="match status" value="1"/>
</dbReference>
<comment type="caution">
    <text evidence="5">The sequence shown here is derived from an EMBL/GenBank/DDBJ whole genome shotgun (WGS) entry which is preliminary data.</text>
</comment>
<sequence length="133" mass="15350">MSPLPNYRPQKLSLGFLEKEILHIIWELGSVTVKDVHERILADSKRRLTSASVTTVLNRLTKKGWLVCNKESRRNYRWQALVSQQEAQILQAYEQLHQFLAVGNPDVVAVFADSLDQDSLEKFEAIVRILPRH</sequence>
<dbReference type="Pfam" id="PF03965">
    <property type="entry name" value="Penicillinase_R"/>
    <property type="match status" value="1"/>
</dbReference>
<dbReference type="Proteomes" id="UP000813215">
    <property type="component" value="Unassembled WGS sequence"/>
</dbReference>
<evidence type="ECO:0000256" key="2">
    <source>
        <dbReference type="ARBA" id="ARBA00023015"/>
    </source>
</evidence>
<evidence type="ECO:0000313" key="6">
    <source>
        <dbReference type="Proteomes" id="UP000813215"/>
    </source>
</evidence>
<dbReference type="GO" id="GO:0045892">
    <property type="term" value="P:negative regulation of DNA-templated transcription"/>
    <property type="evidence" value="ECO:0007669"/>
    <property type="project" value="InterPro"/>
</dbReference>
<evidence type="ECO:0000256" key="3">
    <source>
        <dbReference type="ARBA" id="ARBA00023125"/>
    </source>
</evidence>
<dbReference type="InterPro" id="IPR036390">
    <property type="entry name" value="WH_DNA-bd_sf"/>
</dbReference>
<dbReference type="EMBL" id="JAHHHW010000011">
    <property type="protein sequence ID" value="MBW4430412.1"/>
    <property type="molecule type" value="Genomic_DNA"/>
</dbReference>
<proteinExistence type="inferred from homology"/>
<dbReference type="InterPro" id="IPR036388">
    <property type="entry name" value="WH-like_DNA-bd_sf"/>
</dbReference>
<reference evidence="5" key="2">
    <citation type="journal article" date="2022" name="Microbiol. Resour. Announc.">
        <title>Metagenome Sequencing to Explore Phylogenomics of Terrestrial Cyanobacteria.</title>
        <authorList>
            <person name="Ward R.D."/>
            <person name="Stajich J.E."/>
            <person name="Johansen J.R."/>
            <person name="Huntemann M."/>
            <person name="Clum A."/>
            <person name="Foster B."/>
            <person name="Foster B."/>
            <person name="Roux S."/>
            <person name="Palaniappan K."/>
            <person name="Varghese N."/>
            <person name="Mukherjee S."/>
            <person name="Reddy T.B.K."/>
            <person name="Daum C."/>
            <person name="Copeland A."/>
            <person name="Chen I.A."/>
            <person name="Ivanova N.N."/>
            <person name="Kyrpides N.C."/>
            <person name="Shapiro N."/>
            <person name="Eloe-Fadrosh E.A."/>
            <person name="Pietrasiak N."/>
        </authorList>
    </citation>
    <scope>NUCLEOTIDE SEQUENCE</scope>
    <source>
        <strain evidence="5">HA4357-MV3</strain>
    </source>
</reference>
<dbReference type="InterPro" id="IPR005650">
    <property type="entry name" value="BlaI_family"/>
</dbReference>
<accession>A0A9E3H3F8</accession>
<dbReference type="Gene3D" id="1.10.10.10">
    <property type="entry name" value="Winged helix-like DNA-binding domain superfamily/Winged helix DNA-binding domain"/>
    <property type="match status" value="1"/>
</dbReference>
<dbReference type="AlphaFoldDB" id="A0A9E3H3F8"/>
<keyword evidence="3" id="KW-0238">DNA-binding</keyword>
<keyword evidence="4" id="KW-0804">Transcription</keyword>
<dbReference type="PIRSF" id="PIRSF019455">
    <property type="entry name" value="CopR_AtkY"/>
    <property type="match status" value="1"/>
</dbReference>
<organism evidence="5 6">
    <name type="scientific">Pelatocladus maniniholoensis HA4357-MV3</name>
    <dbReference type="NCBI Taxonomy" id="1117104"/>
    <lineage>
        <taxon>Bacteria</taxon>
        <taxon>Bacillati</taxon>
        <taxon>Cyanobacteriota</taxon>
        <taxon>Cyanophyceae</taxon>
        <taxon>Nostocales</taxon>
        <taxon>Nostocaceae</taxon>
        <taxon>Pelatocladus</taxon>
    </lineage>
</organism>
<evidence type="ECO:0000256" key="4">
    <source>
        <dbReference type="ARBA" id="ARBA00023163"/>
    </source>
</evidence>
<name>A0A9E3H3F8_9NOST</name>
<evidence type="ECO:0000256" key="1">
    <source>
        <dbReference type="ARBA" id="ARBA00011046"/>
    </source>
</evidence>
<dbReference type="GO" id="GO:0003677">
    <property type="term" value="F:DNA binding"/>
    <property type="evidence" value="ECO:0007669"/>
    <property type="project" value="UniProtKB-KW"/>
</dbReference>
<keyword evidence="2" id="KW-0805">Transcription regulation</keyword>
<comment type="similarity">
    <text evidence="1">Belongs to the BlaI transcriptional regulatory family.</text>
</comment>
<reference evidence="5" key="1">
    <citation type="submission" date="2021-05" db="EMBL/GenBank/DDBJ databases">
        <authorList>
            <person name="Pietrasiak N."/>
            <person name="Ward R."/>
            <person name="Stajich J.E."/>
            <person name="Kurbessoian T."/>
        </authorList>
    </citation>
    <scope>NUCLEOTIDE SEQUENCE</scope>
    <source>
        <strain evidence="5">HA4357-MV3</strain>
    </source>
</reference>
<protein>
    <submittedName>
        <fullName evidence="5">BlaI/MecI/CopY family transcriptional regulator</fullName>
    </submittedName>
</protein>
<gene>
    <name evidence="5" type="ORF">KME28_01220</name>
</gene>
<evidence type="ECO:0000313" key="5">
    <source>
        <dbReference type="EMBL" id="MBW4430412.1"/>
    </source>
</evidence>